<dbReference type="InterPro" id="IPR003661">
    <property type="entry name" value="HisK_dim/P_dom"/>
</dbReference>
<dbReference type="SUPFAM" id="SSF47384">
    <property type="entry name" value="Homodimeric domain of signal transducing histidine kinase"/>
    <property type="match status" value="1"/>
</dbReference>
<feature type="domain" description="PAC" evidence="8">
    <location>
        <begin position="260"/>
        <end position="313"/>
    </location>
</feature>
<dbReference type="InterPro" id="IPR036890">
    <property type="entry name" value="HATPase_C_sf"/>
</dbReference>
<dbReference type="RefSeq" id="WP_200338938.1">
    <property type="nucleotide sequence ID" value="NZ_NRRL01000002.1"/>
</dbReference>
<feature type="domain" description="PAS" evidence="7">
    <location>
        <begin position="184"/>
        <end position="256"/>
    </location>
</feature>
<feature type="domain" description="Histidine kinase" evidence="6">
    <location>
        <begin position="710"/>
        <end position="931"/>
    </location>
</feature>
<evidence type="ECO:0000313" key="9">
    <source>
        <dbReference type="EMBL" id="MBK1666888.1"/>
    </source>
</evidence>
<reference evidence="9 10" key="1">
    <citation type="journal article" date="2020" name="Microorganisms">
        <title>Osmotic Adaptation and Compatible Solute Biosynthesis of Phototrophic Bacteria as Revealed from Genome Analyses.</title>
        <authorList>
            <person name="Imhoff J.F."/>
            <person name="Rahn T."/>
            <person name="Kunzel S."/>
            <person name="Keller A."/>
            <person name="Neulinger S.C."/>
        </authorList>
    </citation>
    <scope>NUCLEOTIDE SEQUENCE [LARGE SCALE GENOMIC DNA]</scope>
    <source>
        <strain evidence="9 10">DSM 9895</strain>
    </source>
</reference>
<feature type="domain" description="PAC" evidence="8">
    <location>
        <begin position="520"/>
        <end position="572"/>
    </location>
</feature>
<dbReference type="InterPro" id="IPR013767">
    <property type="entry name" value="PAS_fold"/>
</dbReference>
<dbReference type="Pfam" id="PF13426">
    <property type="entry name" value="PAS_9"/>
    <property type="match status" value="1"/>
</dbReference>
<comment type="catalytic activity">
    <reaction evidence="1">
        <text>ATP + protein L-histidine = ADP + protein N-phospho-L-histidine.</text>
        <dbReference type="EC" id="2.7.13.3"/>
    </reaction>
</comment>
<dbReference type="PROSITE" id="PS50109">
    <property type="entry name" value="HIS_KIN"/>
    <property type="match status" value="1"/>
</dbReference>
<dbReference type="SMART" id="SM00086">
    <property type="entry name" value="PAC"/>
    <property type="match status" value="4"/>
</dbReference>
<comment type="caution">
    <text evidence="9">The sequence shown here is derived from an EMBL/GenBank/DDBJ whole genome shotgun (WGS) entry which is preliminary data.</text>
</comment>
<evidence type="ECO:0000256" key="1">
    <source>
        <dbReference type="ARBA" id="ARBA00000085"/>
    </source>
</evidence>
<dbReference type="SMART" id="SM00065">
    <property type="entry name" value="GAF"/>
    <property type="match status" value="1"/>
</dbReference>
<dbReference type="InterPro" id="IPR013655">
    <property type="entry name" value="PAS_fold_3"/>
</dbReference>
<dbReference type="PANTHER" id="PTHR43304:SF1">
    <property type="entry name" value="PAC DOMAIN-CONTAINING PROTEIN"/>
    <property type="match status" value="1"/>
</dbReference>
<dbReference type="Pfam" id="PF02518">
    <property type="entry name" value="HATPase_c"/>
    <property type="match status" value="1"/>
</dbReference>
<dbReference type="InterPro" id="IPR003594">
    <property type="entry name" value="HATPase_dom"/>
</dbReference>
<feature type="domain" description="PAC" evidence="8">
    <location>
        <begin position="637"/>
        <end position="692"/>
    </location>
</feature>
<dbReference type="Gene3D" id="1.10.287.130">
    <property type="match status" value="1"/>
</dbReference>
<dbReference type="Pfam" id="PF00989">
    <property type="entry name" value="PAS"/>
    <property type="match status" value="1"/>
</dbReference>
<dbReference type="InterPro" id="IPR000700">
    <property type="entry name" value="PAS-assoc_C"/>
</dbReference>
<dbReference type="InterPro" id="IPR036097">
    <property type="entry name" value="HisK_dim/P_sf"/>
</dbReference>
<dbReference type="EC" id="2.7.13.3" evidence="2"/>
<dbReference type="Pfam" id="PF13185">
    <property type="entry name" value="GAF_2"/>
    <property type="match status" value="1"/>
</dbReference>
<dbReference type="InterPro" id="IPR005467">
    <property type="entry name" value="His_kinase_dom"/>
</dbReference>
<proteinExistence type="predicted"/>
<dbReference type="SUPFAM" id="SSF55785">
    <property type="entry name" value="PYP-like sensor domain (PAS domain)"/>
    <property type="match status" value="4"/>
</dbReference>
<keyword evidence="3" id="KW-0597">Phosphoprotein</keyword>
<dbReference type="InterPro" id="IPR004358">
    <property type="entry name" value="Sig_transdc_His_kin-like_C"/>
</dbReference>
<keyword evidence="4" id="KW-0808">Transferase</keyword>
<dbReference type="SUPFAM" id="SSF55874">
    <property type="entry name" value="ATPase domain of HSP90 chaperone/DNA topoisomerase II/histidine kinase"/>
    <property type="match status" value="1"/>
</dbReference>
<dbReference type="InterPro" id="IPR052162">
    <property type="entry name" value="Sensor_kinase/Photoreceptor"/>
</dbReference>
<evidence type="ECO:0000259" key="7">
    <source>
        <dbReference type="PROSITE" id="PS50112"/>
    </source>
</evidence>
<dbReference type="PROSITE" id="PS50112">
    <property type="entry name" value="PAS"/>
    <property type="match status" value="3"/>
</dbReference>
<evidence type="ECO:0000259" key="8">
    <source>
        <dbReference type="PROSITE" id="PS50113"/>
    </source>
</evidence>
<dbReference type="PROSITE" id="PS50113">
    <property type="entry name" value="PAC"/>
    <property type="match status" value="3"/>
</dbReference>
<dbReference type="Pfam" id="PF00512">
    <property type="entry name" value="HisKA"/>
    <property type="match status" value="1"/>
</dbReference>
<name>A0ABS1DBD6_9PROT</name>
<dbReference type="SMART" id="SM00388">
    <property type="entry name" value="HisKA"/>
    <property type="match status" value="1"/>
</dbReference>
<dbReference type="CDD" id="cd00130">
    <property type="entry name" value="PAS"/>
    <property type="match status" value="4"/>
</dbReference>
<keyword evidence="5" id="KW-0418">Kinase</keyword>
<dbReference type="Pfam" id="PF08447">
    <property type="entry name" value="PAS_3"/>
    <property type="match status" value="2"/>
</dbReference>
<dbReference type="NCBIfam" id="TIGR00229">
    <property type="entry name" value="sensory_box"/>
    <property type="match status" value="3"/>
</dbReference>
<dbReference type="Gene3D" id="3.30.450.20">
    <property type="entry name" value="PAS domain"/>
    <property type="match status" value="4"/>
</dbReference>
<evidence type="ECO:0000313" key="10">
    <source>
        <dbReference type="Proteomes" id="UP001296873"/>
    </source>
</evidence>
<dbReference type="PANTHER" id="PTHR43304">
    <property type="entry name" value="PHYTOCHROME-LIKE PROTEIN CPH1"/>
    <property type="match status" value="1"/>
</dbReference>
<accession>A0ABS1DBD6</accession>
<dbReference type="Gene3D" id="3.30.565.10">
    <property type="entry name" value="Histidine kinase-like ATPase, C-terminal domain"/>
    <property type="match status" value="1"/>
</dbReference>
<protein>
    <recommendedName>
        <fullName evidence="2">histidine kinase</fullName>
        <ecNumber evidence="2">2.7.13.3</ecNumber>
    </recommendedName>
</protein>
<dbReference type="SUPFAM" id="SSF55781">
    <property type="entry name" value="GAF domain-like"/>
    <property type="match status" value="1"/>
</dbReference>
<dbReference type="InterPro" id="IPR001610">
    <property type="entry name" value="PAC"/>
</dbReference>
<dbReference type="CDD" id="cd00082">
    <property type="entry name" value="HisKA"/>
    <property type="match status" value="1"/>
</dbReference>
<evidence type="ECO:0000256" key="4">
    <source>
        <dbReference type="ARBA" id="ARBA00022679"/>
    </source>
</evidence>
<feature type="domain" description="PAS" evidence="7">
    <location>
        <begin position="446"/>
        <end position="490"/>
    </location>
</feature>
<dbReference type="SMART" id="SM00091">
    <property type="entry name" value="PAS"/>
    <property type="match status" value="4"/>
</dbReference>
<gene>
    <name evidence="9" type="ORF">CKO28_02375</name>
</gene>
<dbReference type="InterPro" id="IPR029016">
    <property type="entry name" value="GAF-like_dom_sf"/>
</dbReference>
<evidence type="ECO:0000256" key="5">
    <source>
        <dbReference type="ARBA" id="ARBA00022777"/>
    </source>
</evidence>
<dbReference type="SMART" id="SM00387">
    <property type="entry name" value="HATPase_c"/>
    <property type="match status" value="1"/>
</dbReference>
<sequence>MSVESAHPDAAPPRGLLEIVQAIAAGEDLRQTLRALCHLLEAELGREHGFRASILHLDAAGRLSAACAPSLPDAYLHAFDGVAIGPGVGSCGAACFQGETVVSEDIAQDPNWDGYRDLALAHGLRACWSQPVRDASGRVTACLGIYSPRPSAPDEAQRRFLKEASRIAGLAVDRHVKERENAATAERLNLMLEANEDGVWDWDVSSGAVYLSPRLVAMLGYGPDDLSGHVSTWESLVHPEDRPWVMHVLHDHLDGRTPYYETEHRCRTGAGAWMWILDRGKVVERDGDGRPVRMVGTHTDITRRKDQERQLRHNKARYKAIINTAADAIITMGEDRRITEVNPATARMFGWAPGELIGRPVEVLMPTEERGEHVAWVERYVAGGPARVVGLASRQLTAQHRDGHTFPVSLSITEWWIDGQRNFTGIIRDISEAVAADSRLRASEAEARKLALVADRTTNAVLITDAHSRIEWANRGFEQQTGYTLAEVRGARPGDVLAGPGTDPDEFDRVRARTDRGEGYTTEILSYTKHGQPYWVAIDCQPVHDAWGRIERFVTIQNDITRHRDLERRLLRAERVAKLGNWVLDPATRRLSWSDELFRILEMPADAGEPTLEEVLTFYHPDDRREVETMLAHTLETGEELSYRRRLLIGDRIKWVDVRCAGELDANGRVVGVFGICQDVTGSMERERELLEARRHAEAANRAKSEFLATMSHELRTPLNAIIGYTEMMAEEMLGPLGNERYRGYSRNVLESGRYLHSMIENVLNLSRMEAERVEPSIQPVVLDEVLARALSMIQPTADKKGVRLGRDTAGDAAQAFADPHLLQQVLVACLENAVKFTPHGGRVWLAVDAAAAAVRVQVRDTGIGIPQKHLANVFKPFYRVHDTAATSGNTGTGIGLALADRLARAMGGQLEIESTPGQGTVVTIALPTSDSQVVTLRRPAWSPSQT</sequence>
<evidence type="ECO:0000256" key="2">
    <source>
        <dbReference type="ARBA" id="ARBA00012438"/>
    </source>
</evidence>
<evidence type="ECO:0000259" key="6">
    <source>
        <dbReference type="PROSITE" id="PS50109"/>
    </source>
</evidence>
<dbReference type="InterPro" id="IPR000014">
    <property type="entry name" value="PAS"/>
</dbReference>
<dbReference type="EMBL" id="NRRL01000002">
    <property type="protein sequence ID" value="MBK1666888.1"/>
    <property type="molecule type" value="Genomic_DNA"/>
</dbReference>
<dbReference type="PRINTS" id="PR00344">
    <property type="entry name" value="BCTRLSENSOR"/>
</dbReference>
<evidence type="ECO:0000256" key="3">
    <source>
        <dbReference type="ARBA" id="ARBA00022553"/>
    </source>
</evidence>
<dbReference type="Proteomes" id="UP001296873">
    <property type="component" value="Unassembled WGS sequence"/>
</dbReference>
<dbReference type="Gene3D" id="3.30.450.40">
    <property type="match status" value="1"/>
</dbReference>
<dbReference type="InterPro" id="IPR035965">
    <property type="entry name" value="PAS-like_dom_sf"/>
</dbReference>
<organism evidence="9 10">
    <name type="scientific">Rhodovibrio sodomensis</name>
    <dbReference type="NCBI Taxonomy" id="1088"/>
    <lineage>
        <taxon>Bacteria</taxon>
        <taxon>Pseudomonadati</taxon>
        <taxon>Pseudomonadota</taxon>
        <taxon>Alphaproteobacteria</taxon>
        <taxon>Rhodospirillales</taxon>
        <taxon>Rhodovibrionaceae</taxon>
        <taxon>Rhodovibrio</taxon>
    </lineage>
</organism>
<feature type="domain" description="PAS" evidence="7">
    <location>
        <begin position="314"/>
        <end position="384"/>
    </location>
</feature>
<dbReference type="InterPro" id="IPR003018">
    <property type="entry name" value="GAF"/>
</dbReference>
<keyword evidence="10" id="KW-1185">Reference proteome</keyword>